<gene>
    <name evidence="2" type="ORF">LEP1GSC179_0930</name>
</gene>
<evidence type="ECO:0000313" key="3">
    <source>
        <dbReference type="Proteomes" id="UP000006329"/>
    </source>
</evidence>
<dbReference type="GO" id="GO:0004853">
    <property type="term" value="F:uroporphyrinogen decarboxylase activity"/>
    <property type="evidence" value="ECO:0007669"/>
    <property type="project" value="InterPro"/>
</dbReference>
<keyword evidence="3" id="KW-1185">Reference proteome</keyword>
<dbReference type="GO" id="GO:0006783">
    <property type="term" value="P:heme biosynthetic process"/>
    <property type="evidence" value="ECO:0007669"/>
    <property type="project" value="TreeGrafter"/>
</dbReference>
<dbReference type="SUPFAM" id="SSF51726">
    <property type="entry name" value="UROD/MetE-like"/>
    <property type="match status" value="1"/>
</dbReference>
<dbReference type="PROSITE" id="PS00906">
    <property type="entry name" value="UROD_1"/>
    <property type="match status" value="1"/>
</dbReference>
<accession>A0A0E2BIZ2</accession>
<proteinExistence type="predicted"/>
<reference evidence="2" key="1">
    <citation type="submission" date="2012-10" db="EMBL/GenBank/DDBJ databases">
        <authorList>
            <person name="Harkins D.M."/>
            <person name="Durkin A.S."/>
            <person name="Brinkac L.M."/>
            <person name="Haft D.H."/>
            <person name="Selengut J.D."/>
            <person name="Sanka R."/>
            <person name="DePew J."/>
            <person name="Purushe J."/>
            <person name="Matthias M.A."/>
            <person name="Vinetz J.M."/>
            <person name="Sutton G.G."/>
            <person name="Nierman W.C."/>
            <person name="Fouts D.E."/>
        </authorList>
    </citation>
    <scope>NUCLEOTIDE SEQUENCE [LARGE SCALE GENOMIC DNA]</scope>
    <source>
        <strain evidence="2">MOR084</strain>
    </source>
</reference>
<feature type="domain" description="Uroporphyrinogen decarboxylase (URO-D)" evidence="1">
    <location>
        <begin position="19"/>
        <end position="28"/>
    </location>
</feature>
<dbReference type="Proteomes" id="UP000006329">
    <property type="component" value="Unassembled WGS sequence"/>
</dbReference>
<dbReference type="GO" id="GO:0005829">
    <property type="term" value="C:cytosol"/>
    <property type="evidence" value="ECO:0007669"/>
    <property type="project" value="TreeGrafter"/>
</dbReference>
<dbReference type="Pfam" id="PF01208">
    <property type="entry name" value="URO-D"/>
    <property type="match status" value="1"/>
</dbReference>
<dbReference type="InterPro" id="IPR038071">
    <property type="entry name" value="UROD/MetE-like_sf"/>
</dbReference>
<protein>
    <submittedName>
        <fullName evidence="2">Uroporphyrinogen decarboxylase</fullName>
    </submittedName>
</protein>
<dbReference type="PANTHER" id="PTHR21091:SF169">
    <property type="entry name" value="UROPORPHYRINOGEN DECARBOXYLASE"/>
    <property type="match status" value="1"/>
</dbReference>
<dbReference type="PANTHER" id="PTHR21091">
    <property type="entry name" value="METHYLTETRAHYDROFOLATE:HOMOCYSTEINE METHYLTRANSFERASE RELATED"/>
    <property type="match status" value="1"/>
</dbReference>
<evidence type="ECO:0000313" key="2">
    <source>
        <dbReference type="EMBL" id="EKO35306.1"/>
    </source>
</evidence>
<dbReference type="InterPro" id="IPR000257">
    <property type="entry name" value="Uroporphyrinogen_deCOase"/>
</dbReference>
<dbReference type="RefSeq" id="WP_004468597.1">
    <property type="nucleotide sequence ID" value="NZ_AHON02000013.1"/>
</dbReference>
<dbReference type="AlphaFoldDB" id="A0A0E2BIZ2"/>
<evidence type="ECO:0000259" key="1">
    <source>
        <dbReference type="PROSITE" id="PS00906"/>
    </source>
</evidence>
<organism evidence="2 3">
    <name type="scientific">Leptospira santarosai str. MOR084</name>
    <dbReference type="NCBI Taxonomy" id="1049984"/>
    <lineage>
        <taxon>Bacteria</taxon>
        <taxon>Pseudomonadati</taxon>
        <taxon>Spirochaetota</taxon>
        <taxon>Spirochaetia</taxon>
        <taxon>Leptospirales</taxon>
        <taxon>Leptospiraceae</taxon>
        <taxon>Leptospira</taxon>
    </lineage>
</organism>
<name>A0A0E2BIZ2_9LEPT</name>
<sequence length="340" mass="38988">MSNERYSNAISGVAQKIPPVWMMRQAGRYHKHYQTLRQKYTFEELCKNPELAAEVAFGPVNDFDFDVAILFSDILFPLEALGMGLKYTDEGPVLSFSIRSEKDLRRLKSVEDSISFMQFQKKAVQLTRERISRDKSVIGFVGGPWTLFTYAVSGKHEGNLSLPKILTDVRNGFLEKTIRFLKENIALQLEGGAELIMIFDTAGGDLSPEFFREIVVPGIKTLADQYPGKVGYYGKGTASPHFQAIREIPTLAGFGFDHRWDLKEIFKHEKRMIQGNFDQNLLFLERGEFKDILKRYLIPYRDLSPEERIGWVCGLGHGVMPKTPEENVKRFVEIVRETFR</sequence>
<dbReference type="Gene3D" id="3.20.20.210">
    <property type="match status" value="1"/>
</dbReference>
<comment type="caution">
    <text evidence="2">The sequence shown here is derived from an EMBL/GenBank/DDBJ whole genome shotgun (WGS) entry which is preliminary data.</text>
</comment>
<dbReference type="EMBL" id="AHON02000013">
    <property type="protein sequence ID" value="EKO35306.1"/>
    <property type="molecule type" value="Genomic_DNA"/>
</dbReference>